<dbReference type="PROSITE" id="PS51257">
    <property type="entry name" value="PROKAR_LIPOPROTEIN"/>
    <property type="match status" value="1"/>
</dbReference>
<keyword evidence="3" id="KW-1185">Reference proteome</keyword>
<keyword evidence="1" id="KW-0812">Transmembrane</keyword>
<evidence type="ECO:0000313" key="2">
    <source>
        <dbReference type="EMBL" id="MEK9512468.1"/>
    </source>
</evidence>
<reference evidence="2 3" key="1">
    <citation type="journal article" date="2024" name="Front. Microbiol.">
        <title>Transcriptomic insights into the dominance of two phototrophs throughout the water column of a tropical hypersaline-alkaline crater lake (Dziani Dzaha, Mayotte).</title>
        <authorList>
            <person name="Duperron S."/>
            <person name="Halary S."/>
            <person name="Bouly J.-P."/>
            <person name="Roussel T."/>
            <person name="Hugoni M."/>
            <person name="Bruto M."/>
            <person name="Oger P."/>
            <person name="Duval C."/>
            <person name="Woo A."/>
            <person name="Jezequiel D."/>
            <person name="Ader M."/>
            <person name="Leboulanger C."/>
            <person name="Agogue H."/>
            <person name="Grossi V."/>
            <person name="Trousselier M."/>
            <person name="Bernard C."/>
        </authorList>
    </citation>
    <scope>NUCLEOTIDE SEQUENCE [LARGE SCALE GENOMIC DNA]</scope>
    <source>
        <strain evidence="2 3">PMC 851.14</strain>
    </source>
</reference>
<feature type="transmembrane region" description="Helical" evidence="1">
    <location>
        <begin position="12"/>
        <end position="30"/>
    </location>
</feature>
<dbReference type="RefSeq" id="WP_006623952.1">
    <property type="nucleotide sequence ID" value="NZ_JBBWYZ010000010.1"/>
</dbReference>
<gene>
    <name evidence="2" type="ORF">AAEJ74_12435</name>
</gene>
<name>A0ABU9EKN0_LIMFS</name>
<dbReference type="Proteomes" id="UP001387447">
    <property type="component" value="Unassembled WGS sequence"/>
</dbReference>
<proteinExistence type="predicted"/>
<organism evidence="2 3">
    <name type="scientific">Limnospira fusiformis PMC 851.14</name>
    <dbReference type="NCBI Taxonomy" id="2219512"/>
    <lineage>
        <taxon>Bacteria</taxon>
        <taxon>Bacillati</taxon>
        <taxon>Cyanobacteriota</taxon>
        <taxon>Cyanophyceae</taxon>
        <taxon>Oscillatoriophycideae</taxon>
        <taxon>Oscillatoriales</taxon>
        <taxon>Sirenicapillariaceae</taxon>
        <taxon>Limnospira</taxon>
    </lineage>
</organism>
<evidence type="ECO:0000313" key="3">
    <source>
        <dbReference type="Proteomes" id="UP001387447"/>
    </source>
</evidence>
<keyword evidence="1" id="KW-0472">Membrane</keyword>
<sequence>MLRQKSQQPQQIYYQPGFLGLMACAMYFNLCTLSSPALAQIRPDGTLPQNSIVTLRVYWITRACHKGNKVSGAALKAARNATSRKLAETLFKALWDMQ</sequence>
<comment type="caution">
    <text evidence="2">The sequence shown here is derived from an EMBL/GenBank/DDBJ whole genome shotgun (WGS) entry which is preliminary data.</text>
</comment>
<evidence type="ECO:0000256" key="1">
    <source>
        <dbReference type="SAM" id="Phobius"/>
    </source>
</evidence>
<protein>
    <submittedName>
        <fullName evidence="2">Filamentous hemagglutinin</fullName>
    </submittedName>
</protein>
<keyword evidence="1" id="KW-1133">Transmembrane helix</keyword>
<dbReference type="EMBL" id="JBBWYZ010000010">
    <property type="protein sequence ID" value="MEK9512468.1"/>
    <property type="molecule type" value="Genomic_DNA"/>
</dbReference>
<accession>A0ABU9EKN0</accession>